<dbReference type="KEGG" id="ccos:Pan44_43150"/>
<accession>A0A517SJF4</accession>
<dbReference type="Proteomes" id="UP000315700">
    <property type="component" value="Chromosome"/>
</dbReference>
<proteinExistence type="predicted"/>
<reference evidence="1 2" key="1">
    <citation type="submission" date="2019-02" db="EMBL/GenBank/DDBJ databases">
        <title>Deep-cultivation of Planctomycetes and their phenomic and genomic characterization uncovers novel biology.</title>
        <authorList>
            <person name="Wiegand S."/>
            <person name="Jogler M."/>
            <person name="Boedeker C."/>
            <person name="Pinto D."/>
            <person name="Vollmers J."/>
            <person name="Rivas-Marin E."/>
            <person name="Kohn T."/>
            <person name="Peeters S.H."/>
            <person name="Heuer A."/>
            <person name="Rast P."/>
            <person name="Oberbeckmann S."/>
            <person name="Bunk B."/>
            <person name="Jeske O."/>
            <person name="Meyerdierks A."/>
            <person name="Storesund J.E."/>
            <person name="Kallscheuer N."/>
            <person name="Luecker S."/>
            <person name="Lage O.M."/>
            <person name="Pohl T."/>
            <person name="Merkel B.J."/>
            <person name="Hornburger P."/>
            <person name="Mueller R.-W."/>
            <person name="Bruemmer F."/>
            <person name="Labrenz M."/>
            <person name="Spormann A.M."/>
            <person name="Op den Camp H."/>
            <person name="Overmann J."/>
            <person name="Amann R."/>
            <person name="Jetten M.S.M."/>
            <person name="Mascher T."/>
            <person name="Medema M.H."/>
            <person name="Devos D.P."/>
            <person name="Kaster A.-K."/>
            <person name="Ovreas L."/>
            <person name="Rohde M."/>
            <person name="Galperin M.Y."/>
            <person name="Jogler C."/>
        </authorList>
    </citation>
    <scope>NUCLEOTIDE SEQUENCE [LARGE SCALE GENOMIC DNA]</scope>
    <source>
        <strain evidence="1 2">Pan44</strain>
    </source>
</reference>
<name>A0A517SJF4_9PLAN</name>
<sequence length="145" mass="15637">MRTCRPSSRMMCGVRRSGMALAIVIVLIGIFAALCQTLTMLVAIQFRLAFQQTDQAQARRLAEAGLLRGQARLEREPDWTGETWTPALPGGGNGAVELVVTQSGDQSILRAMARFTTTAGRIHQSHQTLDVGMASAKGRNEGAQP</sequence>
<dbReference type="EMBL" id="CP036271">
    <property type="protein sequence ID" value="QDT56263.1"/>
    <property type="molecule type" value="Genomic_DNA"/>
</dbReference>
<organism evidence="1 2">
    <name type="scientific">Caulifigura coniformis</name>
    <dbReference type="NCBI Taxonomy" id="2527983"/>
    <lineage>
        <taxon>Bacteria</taxon>
        <taxon>Pseudomonadati</taxon>
        <taxon>Planctomycetota</taxon>
        <taxon>Planctomycetia</taxon>
        <taxon>Planctomycetales</taxon>
        <taxon>Planctomycetaceae</taxon>
        <taxon>Caulifigura</taxon>
    </lineage>
</organism>
<dbReference type="AlphaFoldDB" id="A0A517SJF4"/>
<evidence type="ECO:0000313" key="1">
    <source>
        <dbReference type="EMBL" id="QDT56263.1"/>
    </source>
</evidence>
<protein>
    <submittedName>
        <fullName evidence="1">Uncharacterized protein</fullName>
    </submittedName>
</protein>
<evidence type="ECO:0000313" key="2">
    <source>
        <dbReference type="Proteomes" id="UP000315700"/>
    </source>
</evidence>
<keyword evidence="2" id="KW-1185">Reference proteome</keyword>
<gene>
    <name evidence="1" type="ORF">Pan44_43150</name>
</gene>
<dbReference type="InParanoid" id="A0A517SJF4"/>